<evidence type="ECO:0000256" key="9">
    <source>
        <dbReference type="ARBA" id="ARBA00023004"/>
    </source>
</evidence>
<dbReference type="PROSITE" id="PS50873">
    <property type="entry name" value="PEROXIDASE_4"/>
    <property type="match status" value="1"/>
</dbReference>
<dbReference type="PANTHER" id="PTHR31517:SF17">
    <property type="entry name" value="PEROXIDASE 6"/>
    <property type="match status" value="1"/>
</dbReference>
<feature type="binding site" evidence="14">
    <location>
        <position position="77"/>
    </location>
    <ligand>
        <name>Ca(2+)</name>
        <dbReference type="ChEBI" id="CHEBI:29108"/>
        <label>1</label>
    </ligand>
</feature>
<dbReference type="InterPro" id="IPR033905">
    <property type="entry name" value="Secretory_peroxidase"/>
</dbReference>
<evidence type="ECO:0000256" key="3">
    <source>
        <dbReference type="ARBA" id="ARBA00012313"/>
    </source>
</evidence>
<keyword evidence="8 17" id="KW-0560">Oxidoreductase</keyword>
<evidence type="ECO:0000256" key="13">
    <source>
        <dbReference type="PIRSR" id="PIRSR600823-1"/>
    </source>
</evidence>
<evidence type="ECO:0000256" key="4">
    <source>
        <dbReference type="ARBA" id="ARBA00022559"/>
    </source>
</evidence>
<dbReference type="InterPro" id="IPR002016">
    <property type="entry name" value="Haem_peroxidase"/>
</dbReference>
<proteinExistence type="inferred from homology"/>
<dbReference type="Gene3D" id="1.10.420.10">
    <property type="entry name" value="Peroxidase, domain 2"/>
    <property type="match status" value="1"/>
</dbReference>
<evidence type="ECO:0000256" key="14">
    <source>
        <dbReference type="PIRSR" id="PIRSR600823-3"/>
    </source>
</evidence>
<evidence type="ECO:0000256" key="10">
    <source>
        <dbReference type="ARBA" id="ARBA00023157"/>
    </source>
</evidence>
<keyword evidence="12 17" id="KW-0376">Hydrogen peroxide</keyword>
<feature type="binding site" evidence="14">
    <location>
        <position position="255"/>
    </location>
    <ligand>
        <name>Ca(2+)</name>
        <dbReference type="ChEBI" id="CHEBI:29108"/>
        <label>2</label>
    </ligand>
</feature>
<keyword evidence="4 17" id="KW-0575">Peroxidase</keyword>
<keyword evidence="10 16" id="KW-1015">Disulfide bond</keyword>
<dbReference type="SUPFAM" id="SSF48113">
    <property type="entry name" value="Heme-dependent peroxidases"/>
    <property type="match status" value="1"/>
</dbReference>
<feature type="binding site" evidence="14">
    <location>
        <position position="200"/>
    </location>
    <ligand>
        <name>Ca(2+)</name>
        <dbReference type="ChEBI" id="CHEBI:29108"/>
        <label>2</label>
    </ligand>
</feature>
<comment type="caution">
    <text evidence="19">The sequence shown here is derived from an EMBL/GenBank/DDBJ whole genome shotgun (WGS) entry which is preliminary data.</text>
</comment>
<dbReference type="GO" id="GO:0005576">
    <property type="term" value="C:extracellular region"/>
    <property type="evidence" value="ECO:0007669"/>
    <property type="project" value="UniProtKB-SubCell"/>
</dbReference>
<feature type="binding site" evidence="14">
    <location>
        <position position="75"/>
    </location>
    <ligand>
        <name>Ca(2+)</name>
        <dbReference type="ChEBI" id="CHEBI:29108"/>
        <label>1</label>
    </ligand>
</feature>
<gene>
    <name evidence="19" type="ORF">ZIOFF_052040</name>
</gene>
<feature type="binding site" evidence="14">
    <location>
        <position position="71"/>
    </location>
    <ligand>
        <name>Ca(2+)</name>
        <dbReference type="ChEBI" id="CHEBI:29108"/>
        <label>1</label>
    </ligand>
</feature>
<feature type="disulfide bond" evidence="16">
    <location>
        <begin position="36"/>
        <end position="112"/>
    </location>
</feature>
<comment type="cofactor">
    <cofactor evidence="14 17">
        <name>heme b</name>
        <dbReference type="ChEBI" id="CHEBI:60344"/>
    </cofactor>
    <text evidence="14 17">Binds 1 heme b (iron(II)-protoporphyrin IX) group per subunit.</text>
</comment>
<protein>
    <recommendedName>
        <fullName evidence="3 17">Peroxidase</fullName>
        <ecNumber evidence="3 17">1.11.1.7</ecNumber>
    </recommendedName>
</protein>
<comment type="catalytic activity">
    <reaction evidence="1 17">
        <text>2 a phenolic donor + H2O2 = 2 a phenolic radical donor + 2 H2O</text>
        <dbReference type="Rhea" id="RHEA:56136"/>
        <dbReference type="ChEBI" id="CHEBI:15377"/>
        <dbReference type="ChEBI" id="CHEBI:16240"/>
        <dbReference type="ChEBI" id="CHEBI:139520"/>
        <dbReference type="ChEBI" id="CHEBI:139521"/>
        <dbReference type="EC" id="1.11.1.7"/>
    </reaction>
</comment>
<dbReference type="PRINTS" id="PR00461">
    <property type="entry name" value="PLPEROXIDASE"/>
</dbReference>
<feature type="disulfide bond" evidence="16">
    <location>
        <begin position="69"/>
        <end position="74"/>
    </location>
</feature>
<evidence type="ECO:0000313" key="20">
    <source>
        <dbReference type="Proteomes" id="UP000734854"/>
    </source>
</evidence>
<comment type="subcellular location">
    <subcellularLocation>
        <location evidence="17">Secreted</location>
    </subcellularLocation>
</comment>
<keyword evidence="17" id="KW-0964">Secreted</keyword>
<dbReference type="Gene3D" id="1.10.520.10">
    <property type="match status" value="1"/>
</dbReference>
<dbReference type="EC" id="1.11.1.7" evidence="3 17"/>
<comment type="cofactor">
    <cofactor evidence="14 17">
        <name>Ca(2+)</name>
        <dbReference type="ChEBI" id="CHEBI:29108"/>
    </cofactor>
    <text evidence="14 17">Binds 2 calcium ions per subunit.</text>
</comment>
<feature type="binding site" evidence="14">
    <location>
        <position position="73"/>
    </location>
    <ligand>
        <name>Ca(2+)</name>
        <dbReference type="ChEBI" id="CHEBI:29108"/>
        <label>1</label>
    </ligand>
</feature>
<feature type="binding site" evidence="14">
    <location>
        <position position="252"/>
    </location>
    <ligand>
        <name>Ca(2+)</name>
        <dbReference type="ChEBI" id="CHEBI:29108"/>
        <label>2</label>
    </ligand>
</feature>
<feature type="signal peptide" evidence="17">
    <location>
        <begin position="1"/>
        <end position="24"/>
    </location>
</feature>
<dbReference type="FunFam" id="1.10.520.10:FF:000008">
    <property type="entry name" value="Peroxidase"/>
    <property type="match status" value="1"/>
</dbReference>
<evidence type="ECO:0000256" key="6">
    <source>
        <dbReference type="ARBA" id="ARBA00022723"/>
    </source>
</evidence>
<dbReference type="InterPro" id="IPR000823">
    <property type="entry name" value="Peroxidase_pln"/>
</dbReference>
<comment type="similarity">
    <text evidence="17">Belongs to the peroxidase family. Classical plant (class III) peroxidase subfamily.</text>
</comment>
<feature type="disulfide bond" evidence="16">
    <location>
        <begin position="206"/>
        <end position="240"/>
    </location>
</feature>
<dbReference type="GO" id="GO:0042744">
    <property type="term" value="P:hydrogen peroxide catabolic process"/>
    <property type="evidence" value="ECO:0007669"/>
    <property type="project" value="UniProtKB-KW"/>
</dbReference>
<evidence type="ECO:0000256" key="11">
    <source>
        <dbReference type="ARBA" id="ARBA00023283"/>
    </source>
</evidence>
<dbReference type="GO" id="GO:0006979">
    <property type="term" value="P:response to oxidative stress"/>
    <property type="evidence" value="ECO:0007669"/>
    <property type="project" value="UniProtKB-UniRule"/>
</dbReference>
<feature type="binding site" evidence="14">
    <location>
        <position position="86"/>
    </location>
    <ligand>
        <name>Ca(2+)</name>
        <dbReference type="ChEBI" id="CHEBI:29108"/>
        <label>1</label>
    </ligand>
</feature>
<evidence type="ECO:0000256" key="2">
    <source>
        <dbReference type="ARBA" id="ARBA00002322"/>
    </source>
</evidence>
<comment type="function">
    <text evidence="2">Removal of H(2)O(2), oxidation of toxic reductants, biosynthesis and degradation of lignin, suberization, auxin catabolism, response to environmental stresses such as wounding, pathogen attack and oxidative stress. These functions might be dependent on each isozyme/isoform in each plant tissue.</text>
</comment>
<keyword evidence="20" id="KW-1185">Reference proteome</keyword>
<dbReference type="GO" id="GO:0020037">
    <property type="term" value="F:heme binding"/>
    <property type="evidence" value="ECO:0007669"/>
    <property type="project" value="UniProtKB-UniRule"/>
</dbReference>
<feature type="site" description="Transition state stabilizer" evidence="15">
    <location>
        <position position="63"/>
    </location>
</feature>
<keyword evidence="9 14" id="KW-0408">Iron</keyword>
<keyword evidence="11" id="KW-0873">Pyrrolidone carboxylic acid</keyword>
<name>A0A8J5FTT7_ZINOF</name>
<reference evidence="19 20" key="1">
    <citation type="submission" date="2020-08" db="EMBL/GenBank/DDBJ databases">
        <title>Plant Genome Project.</title>
        <authorList>
            <person name="Zhang R.-G."/>
        </authorList>
    </citation>
    <scope>NUCLEOTIDE SEQUENCE [LARGE SCALE GENOMIC DNA]</scope>
    <source>
        <tissue evidence="19">Rhizome</tissue>
    </source>
</reference>
<evidence type="ECO:0000256" key="7">
    <source>
        <dbReference type="ARBA" id="ARBA00022837"/>
    </source>
</evidence>
<feature type="binding site" evidence="14">
    <location>
        <position position="260"/>
    </location>
    <ligand>
        <name>Ca(2+)</name>
        <dbReference type="ChEBI" id="CHEBI:29108"/>
        <label>2</label>
    </ligand>
</feature>
<keyword evidence="6 14" id="KW-0479">Metal-binding</keyword>
<dbReference type="Proteomes" id="UP000734854">
    <property type="component" value="Unassembled WGS sequence"/>
</dbReference>
<evidence type="ECO:0000256" key="8">
    <source>
        <dbReference type="ARBA" id="ARBA00023002"/>
    </source>
</evidence>
<feature type="active site" description="Proton acceptor" evidence="13">
    <location>
        <position position="67"/>
    </location>
</feature>
<dbReference type="AlphaFoldDB" id="A0A8J5FTT7"/>
<evidence type="ECO:0000256" key="1">
    <source>
        <dbReference type="ARBA" id="ARBA00000189"/>
    </source>
</evidence>
<dbReference type="Pfam" id="PF00141">
    <property type="entry name" value="peroxidase"/>
    <property type="match status" value="1"/>
</dbReference>
<organism evidence="19 20">
    <name type="scientific">Zingiber officinale</name>
    <name type="common">Ginger</name>
    <name type="synonym">Amomum zingiber</name>
    <dbReference type="NCBI Taxonomy" id="94328"/>
    <lineage>
        <taxon>Eukaryota</taxon>
        <taxon>Viridiplantae</taxon>
        <taxon>Streptophyta</taxon>
        <taxon>Embryophyta</taxon>
        <taxon>Tracheophyta</taxon>
        <taxon>Spermatophyta</taxon>
        <taxon>Magnoliopsida</taxon>
        <taxon>Liliopsida</taxon>
        <taxon>Zingiberales</taxon>
        <taxon>Zingiberaceae</taxon>
        <taxon>Zingiber</taxon>
    </lineage>
</organism>
<evidence type="ECO:0000313" key="19">
    <source>
        <dbReference type="EMBL" id="KAG6490730.1"/>
    </source>
</evidence>
<feature type="disulfide bond" evidence="16">
    <location>
        <begin position="118"/>
        <end position="328"/>
    </location>
</feature>
<keyword evidence="5 17" id="KW-0349">Heme</keyword>
<feature type="domain" description="Plant heme peroxidase family profile" evidence="18">
    <location>
        <begin position="26"/>
        <end position="332"/>
    </location>
</feature>
<dbReference type="GO" id="GO:0140825">
    <property type="term" value="F:lactoperoxidase activity"/>
    <property type="evidence" value="ECO:0007669"/>
    <property type="project" value="UniProtKB-EC"/>
</dbReference>
<keyword evidence="7 14" id="KW-0106">Calcium</keyword>
<sequence>MNQSLMKLLLSTFVPLLLLSFRCASQLSPDFYSLSCPTVELLVRGTVRSASDLDSTIPGKLLRLLFHDCLVQGCDGSVLIQGNGTERSDPANKSLGAFYVVESAKRLLEMVCPGTVSCADTLVLAARDAVELTGGPSVQVQLGRRDGLVSSAANVRPNMVDTTFSVDELADRFASIGLSIDDLVVLSEFNYTSQIEGAHTIGSSHCNTFSERFKQDSDGSLVPIDSTMDQGYAKQVAEQCSTRTGTAAVDNDASTPELFDNQYFVNLLANQGLLHSDSVLVNDSRTKGKVEEFGRSQDAFFASWAQSFAKLSTTGVKTGDEGEIRFSCQSVNG</sequence>
<keyword evidence="17" id="KW-0732">Signal</keyword>
<feature type="chain" id="PRO_5035340332" description="Peroxidase" evidence="17">
    <location>
        <begin position="25"/>
        <end position="333"/>
    </location>
</feature>
<evidence type="ECO:0000256" key="5">
    <source>
        <dbReference type="ARBA" id="ARBA00022617"/>
    </source>
</evidence>
<evidence type="ECO:0000256" key="16">
    <source>
        <dbReference type="PIRSR" id="PIRSR600823-5"/>
    </source>
</evidence>
<feature type="binding site" evidence="14">
    <location>
        <position position="68"/>
    </location>
    <ligand>
        <name>Ca(2+)</name>
        <dbReference type="ChEBI" id="CHEBI:29108"/>
        <label>1</label>
    </ligand>
</feature>
<evidence type="ECO:0000256" key="12">
    <source>
        <dbReference type="ARBA" id="ARBA00023324"/>
    </source>
</evidence>
<accession>A0A8J5FTT7</accession>
<dbReference type="InterPro" id="IPR010255">
    <property type="entry name" value="Haem_peroxidase_sf"/>
</dbReference>
<evidence type="ECO:0000259" key="18">
    <source>
        <dbReference type="PROSITE" id="PS50873"/>
    </source>
</evidence>
<dbReference type="CDD" id="cd00693">
    <property type="entry name" value="secretory_peroxidase"/>
    <property type="match status" value="1"/>
</dbReference>
<evidence type="ECO:0000256" key="17">
    <source>
        <dbReference type="RuleBase" id="RU362060"/>
    </source>
</evidence>
<evidence type="ECO:0000256" key="15">
    <source>
        <dbReference type="PIRSR" id="PIRSR600823-4"/>
    </source>
</evidence>
<feature type="binding site" description="axial binding residue" evidence="14">
    <location>
        <position position="199"/>
    </location>
    <ligand>
        <name>heme b</name>
        <dbReference type="ChEBI" id="CHEBI:60344"/>
    </ligand>
    <ligandPart>
        <name>Fe</name>
        <dbReference type="ChEBI" id="CHEBI:18248"/>
    </ligandPart>
</feature>
<dbReference type="GO" id="GO:0046872">
    <property type="term" value="F:metal ion binding"/>
    <property type="evidence" value="ECO:0007669"/>
    <property type="project" value="UniProtKB-UniRule"/>
</dbReference>
<dbReference type="EMBL" id="JACMSC010000014">
    <property type="protein sequence ID" value="KAG6490730.1"/>
    <property type="molecule type" value="Genomic_DNA"/>
</dbReference>
<dbReference type="FunFam" id="1.10.420.10:FF:000001">
    <property type="entry name" value="Peroxidase"/>
    <property type="match status" value="1"/>
</dbReference>
<dbReference type="PRINTS" id="PR00458">
    <property type="entry name" value="PEROXIDASE"/>
</dbReference>
<dbReference type="PANTHER" id="PTHR31517">
    <property type="match status" value="1"/>
</dbReference>